<protein>
    <submittedName>
        <fullName evidence="1">Uncharacterized protein</fullName>
    </submittedName>
</protein>
<dbReference type="KEGG" id="asd:AS9A_4468"/>
<sequence>MLPGNAQFIEVGTALETMSYWYPWQVTCLGLGQVWQGDNADG</sequence>
<dbReference type="EMBL" id="CP002786">
    <property type="protein sequence ID" value="AEF42901.1"/>
    <property type="molecule type" value="Genomic_DNA"/>
</dbReference>
<dbReference type="AlphaFoldDB" id="F6ENP4"/>
<dbReference type="HOGENOM" id="CLU_3246300_0_0_11"/>
<dbReference type="Proteomes" id="UP000009235">
    <property type="component" value="Chromosome"/>
</dbReference>
<accession>F6ENP4</accession>
<evidence type="ECO:0000313" key="1">
    <source>
        <dbReference type="EMBL" id="AEF42901.1"/>
    </source>
</evidence>
<evidence type="ECO:0000313" key="2">
    <source>
        <dbReference type="Proteomes" id="UP000009235"/>
    </source>
</evidence>
<keyword evidence="2" id="KW-1185">Reference proteome</keyword>
<reference evidence="1 2" key="1">
    <citation type="journal article" date="2011" name="J. Bacteriol.">
        <title>Complete genome sequence of Amycolicicoccus subflavus DQS3-9A1T, an actinomycete isolated from crude oil-polluted soil.</title>
        <authorList>
            <person name="Cai M."/>
            <person name="Chen W.M."/>
            <person name="Nie Y."/>
            <person name="Chi C.Q."/>
            <person name="Wang Y.N."/>
            <person name="Tang Y.Q."/>
            <person name="Li G.Y."/>
            <person name="Wu X.L."/>
        </authorList>
    </citation>
    <scope>NUCLEOTIDE SEQUENCE [LARGE SCALE GENOMIC DNA]</scope>
    <source>
        <strain evidence="2">DSM 45089 / DQS3-9A1</strain>
    </source>
</reference>
<proteinExistence type="predicted"/>
<gene>
    <name evidence="1" type="ordered locus">AS9A_4468</name>
</gene>
<name>F6ENP4_HOYSD</name>
<organism evidence="1 2">
    <name type="scientific">Hoyosella subflava (strain DSM 45089 / JCM 17490 / NBRC 109087 / DQS3-9A1)</name>
    <name type="common">Amycolicicoccus subflavus</name>
    <dbReference type="NCBI Taxonomy" id="443218"/>
    <lineage>
        <taxon>Bacteria</taxon>
        <taxon>Bacillati</taxon>
        <taxon>Actinomycetota</taxon>
        <taxon>Actinomycetes</taxon>
        <taxon>Mycobacteriales</taxon>
        <taxon>Hoyosellaceae</taxon>
        <taxon>Hoyosella</taxon>
    </lineage>
</organism>